<dbReference type="AlphaFoldDB" id="A0A2V3IMN5"/>
<feature type="transmembrane region" description="Helical" evidence="2">
    <location>
        <begin position="69"/>
        <end position="91"/>
    </location>
</feature>
<sequence length="490" mass="55663">MITVGVLAALINVAVLILITFTDRAIELILRNFASNRLASHRRAPIVHDSDTWLPYLPRSVVKYHRHPAILCVVIFTILLVPAELITELGVDVSERCSPMKERGPVIAKNNATPNFTSIELGGMAFFLQSTSFAEAPFTRIQAGIPRMITGMECISCLKGSQYPDIISGCTVQLDRVYQAGELRVTIQTTLGPFKTITTSFNETKPNGVAYSRSKGMGDLTRNGEHWASHMFHPRPNRENEVLYLEYTNQEHIGSLFEKAVNSSQALVTEPTGSSVRMYAISCSTNKLSPDHFIEALMVYRTIQLENPVRPAQYQEKEDRFMEINPESVYLSVLSLKIVDDEHEIGDYYRYTTCGKYKMVFIAPLLICITVIVILGIVSVCFRADRRLRNRIPYSSRTWFQHVRKQGSTDCDPIEEGRMTCIRHNPDEMVVLEEYQGPRKTENFCVRSNTSSTSYARHIREDDHISADFEGNESDNRRYPERQMNPFPAQ</sequence>
<keyword evidence="2" id="KW-0812">Transmembrane</keyword>
<feature type="transmembrane region" description="Helical" evidence="2">
    <location>
        <begin position="6"/>
        <end position="26"/>
    </location>
</feature>
<comment type="caution">
    <text evidence="3">The sequence shown here is derived from an EMBL/GenBank/DDBJ whole genome shotgun (WGS) entry which is preliminary data.</text>
</comment>
<evidence type="ECO:0000256" key="2">
    <source>
        <dbReference type="SAM" id="Phobius"/>
    </source>
</evidence>
<dbReference type="Proteomes" id="UP000247409">
    <property type="component" value="Unassembled WGS sequence"/>
</dbReference>
<keyword evidence="2" id="KW-0472">Membrane</keyword>
<dbReference type="EMBL" id="NBIV01000129">
    <property type="protein sequence ID" value="PXF43332.1"/>
    <property type="molecule type" value="Genomic_DNA"/>
</dbReference>
<protein>
    <submittedName>
        <fullName evidence="3">Uncharacterized protein</fullName>
    </submittedName>
</protein>
<keyword evidence="2" id="KW-1133">Transmembrane helix</keyword>
<keyword evidence="4" id="KW-1185">Reference proteome</keyword>
<proteinExistence type="predicted"/>
<feature type="transmembrane region" description="Helical" evidence="2">
    <location>
        <begin position="359"/>
        <end position="382"/>
    </location>
</feature>
<evidence type="ECO:0000313" key="4">
    <source>
        <dbReference type="Proteomes" id="UP000247409"/>
    </source>
</evidence>
<feature type="region of interest" description="Disordered" evidence="1">
    <location>
        <begin position="465"/>
        <end position="490"/>
    </location>
</feature>
<evidence type="ECO:0000313" key="3">
    <source>
        <dbReference type="EMBL" id="PXF43332.1"/>
    </source>
</evidence>
<organism evidence="3 4">
    <name type="scientific">Gracilariopsis chorda</name>
    <dbReference type="NCBI Taxonomy" id="448386"/>
    <lineage>
        <taxon>Eukaryota</taxon>
        <taxon>Rhodophyta</taxon>
        <taxon>Florideophyceae</taxon>
        <taxon>Rhodymeniophycidae</taxon>
        <taxon>Gracilariales</taxon>
        <taxon>Gracilariaceae</taxon>
        <taxon>Gracilariopsis</taxon>
    </lineage>
</organism>
<gene>
    <name evidence="3" type="ORF">BWQ96_06971</name>
</gene>
<reference evidence="3 4" key="1">
    <citation type="journal article" date="2018" name="Mol. Biol. Evol.">
        <title>Analysis of the draft genome of the red seaweed Gracilariopsis chorda provides insights into genome size evolution in Rhodophyta.</title>
        <authorList>
            <person name="Lee J."/>
            <person name="Yang E.C."/>
            <person name="Graf L."/>
            <person name="Yang J.H."/>
            <person name="Qiu H."/>
            <person name="Zel Zion U."/>
            <person name="Chan C.X."/>
            <person name="Stephens T.G."/>
            <person name="Weber A.P.M."/>
            <person name="Boo G.H."/>
            <person name="Boo S.M."/>
            <person name="Kim K.M."/>
            <person name="Shin Y."/>
            <person name="Jung M."/>
            <person name="Lee S.J."/>
            <person name="Yim H.S."/>
            <person name="Lee J.H."/>
            <person name="Bhattacharya D."/>
            <person name="Yoon H.S."/>
        </authorList>
    </citation>
    <scope>NUCLEOTIDE SEQUENCE [LARGE SCALE GENOMIC DNA]</scope>
    <source>
        <strain evidence="3 4">SKKU-2015</strain>
        <tissue evidence="3">Whole body</tissue>
    </source>
</reference>
<evidence type="ECO:0000256" key="1">
    <source>
        <dbReference type="SAM" id="MobiDB-lite"/>
    </source>
</evidence>
<name>A0A2V3IMN5_9FLOR</name>
<accession>A0A2V3IMN5</accession>